<dbReference type="OrthoDB" id="10254945at2759"/>
<comment type="cofactor">
    <cofactor evidence="2 9">
        <name>Mg(2+)</name>
        <dbReference type="ChEBI" id="CHEBI:18420"/>
    </cofactor>
</comment>
<evidence type="ECO:0000256" key="2">
    <source>
        <dbReference type="ARBA" id="ARBA00001946"/>
    </source>
</evidence>
<reference evidence="11 12" key="1">
    <citation type="journal article" date="2007" name="Nature">
        <title>Evolution of genes and genomes on the Drosophila phylogeny.</title>
        <authorList>
            <consortium name="Drosophila 12 Genomes Consortium"/>
            <person name="Clark A.G."/>
            <person name="Eisen M.B."/>
            <person name="Smith D.R."/>
            <person name="Bergman C.M."/>
            <person name="Oliver B."/>
            <person name="Markow T.A."/>
            <person name="Kaufman T.C."/>
            <person name="Kellis M."/>
            <person name="Gelbart W."/>
            <person name="Iyer V.N."/>
            <person name="Pollard D.A."/>
            <person name="Sackton T.B."/>
            <person name="Larracuente A.M."/>
            <person name="Singh N.D."/>
            <person name="Abad J.P."/>
            <person name="Abt D.N."/>
            <person name="Adryan B."/>
            <person name="Aguade M."/>
            <person name="Akashi H."/>
            <person name="Anderson W.W."/>
            <person name="Aquadro C.F."/>
            <person name="Ardell D.H."/>
            <person name="Arguello R."/>
            <person name="Artieri C.G."/>
            <person name="Barbash D.A."/>
            <person name="Barker D."/>
            <person name="Barsanti P."/>
            <person name="Batterham P."/>
            <person name="Batzoglou S."/>
            <person name="Begun D."/>
            <person name="Bhutkar A."/>
            <person name="Blanco E."/>
            <person name="Bosak S.A."/>
            <person name="Bradley R.K."/>
            <person name="Brand A.D."/>
            <person name="Brent M.R."/>
            <person name="Brooks A.N."/>
            <person name="Brown R.H."/>
            <person name="Butlin R.K."/>
            <person name="Caggese C."/>
            <person name="Calvi B.R."/>
            <person name="Bernardo de Carvalho A."/>
            <person name="Caspi A."/>
            <person name="Castrezana S."/>
            <person name="Celniker S.E."/>
            <person name="Chang J.L."/>
            <person name="Chapple C."/>
            <person name="Chatterji S."/>
            <person name="Chinwalla A."/>
            <person name="Civetta A."/>
            <person name="Clifton S.W."/>
            <person name="Comeron J.M."/>
            <person name="Costello J.C."/>
            <person name="Coyne J.A."/>
            <person name="Daub J."/>
            <person name="David R.G."/>
            <person name="Delcher A.L."/>
            <person name="Delehaunty K."/>
            <person name="Do C.B."/>
            <person name="Ebling H."/>
            <person name="Edwards K."/>
            <person name="Eickbush T."/>
            <person name="Evans J.D."/>
            <person name="Filipski A."/>
            <person name="Findeiss S."/>
            <person name="Freyhult E."/>
            <person name="Fulton L."/>
            <person name="Fulton R."/>
            <person name="Garcia A.C."/>
            <person name="Gardiner A."/>
            <person name="Garfield D.A."/>
            <person name="Garvin B.E."/>
            <person name="Gibson G."/>
            <person name="Gilbert D."/>
            <person name="Gnerre S."/>
            <person name="Godfrey J."/>
            <person name="Good R."/>
            <person name="Gotea V."/>
            <person name="Gravely B."/>
            <person name="Greenberg A.J."/>
            <person name="Griffiths-Jones S."/>
            <person name="Gross S."/>
            <person name="Guigo R."/>
            <person name="Gustafson E.A."/>
            <person name="Haerty W."/>
            <person name="Hahn M.W."/>
            <person name="Halligan D.L."/>
            <person name="Halpern A.L."/>
            <person name="Halter G.M."/>
            <person name="Han M.V."/>
            <person name="Heger A."/>
            <person name="Hillier L."/>
            <person name="Hinrichs A.S."/>
            <person name="Holmes I."/>
            <person name="Hoskins R.A."/>
            <person name="Hubisz M.J."/>
            <person name="Hultmark D."/>
            <person name="Huntley M.A."/>
            <person name="Jaffe D.B."/>
            <person name="Jagadeeshan S."/>
            <person name="Jeck W.R."/>
            <person name="Johnson J."/>
            <person name="Jones C.D."/>
            <person name="Jordan W.C."/>
            <person name="Karpen G.H."/>
            <person name="Kataoka E."/>
            <person name="Keightley P.D."/>
            <person name="Kheradpour P."/>
            <person name="Kirkness E.F."/>
            <person name="Koerich L.B."/>
            <person name="Kristiansen K."/>
            <person name="Kudrna D."/>
            <person name="Kulathinal R.J."/>
            <person name="Kumar S."/>
            <person name="Kwok R."/>
            <person name="Lander E."/>
            <person name="Langley C.H."/>
            <person name="Lapoint R."/>
            <person name="Lazzaro B.P."/>
            <person name="Lee S.J."/>
            <person name="Levesque L."/>
            <person name="Li R."/>
            <person name="Lin C.F."/>
            <person name="Lin M.F."/>
            <person name="Lindblad-Toh K."/>
            <person name="Llopart A."/>
            <person name="Long M."/>
            <person name="Low L."/>
            <person name="Lozovsky E."/>
            <person name="Lu J."/>
            <person name="Luo M."/>
            <person name="Machado C.A."/>
            <person name="Makalowski W."/>
            <person name="Marzo M."/>
            <person name="Matsuda M."/>
            <person name="Matzkin L."/>
            <person name="McAllister B."/>
            <person name="McBride C.S."/>
            <person name="McKernan B."/>
            <person name="McKernan K."/>
            <person name="Mendez-Lago M."/>
            <person name="Minx P."/>
            <person name="Mollenhauer M.U."/>
            <person name="Montooth K."/>
            <person name="Mount S.M."/>
            <person name="Mu X."/>
            <person name="Myers E."/>
            <person name="Negre B."/>
            <person name="Newfeld S."/>
            <person name="Nielsen R."/>
            <person name="Noor M.A."/>
            <person name="O'Grady P."/>
            <person name="Pachter L."/>
            <person name="Papaceit M."/>
            <person name="Parisi M.J."/>
            <person name="Parisi M."/>
            <person name="Parts L."/>
            <person name="Pedersen J.S."/>
            <person name="Pesole G."/>
            <person name="Phillippy A.M."/>
            <person name="Ponting C.P."/>
            <person name="Pop M."/>
            <person name="Porcelli D."/>
            <person name="Powell J.R."/>
            <person name="Prohaska S."/>
            <person name="Pruitt K."/>
            <person name="Puig M."/>
            <person name="Quesneville H."/>
            <person name="Ram K.R."/>
            <person name="Rand D."/>
            <person name="Rasmussen M.D."/>
            <person name="Reed L.K."/>
            <person name="Reenan R."/>
            <person name="Reily A."/>
            <person name="Remington K.A."/>
            <person name="Rieger T.T."/>
            <person name="Ritchie M.G."/>
            <person name="Robin C."/>
            <person name="Rogers Y.H."/>
            <person name="Rohde C."/>
            <person name="Rozas J."/>
            <person name="Rubenfield M.J."/>
            <person name="Ruiz A."/>
            <person name="Russo S."/>
            <person name="Salzberg S.L."/>
            <person name="Sanchez-Gracia A."/>
            <person name="Saranga D.J."/>
            <person name="Sato H."/>
            <person name="Schaeffer S.W."/>
            <person name="Schatz M.C."/>
            <person name="Schlenke T."/>
            <person name="Schwartz R."/>
            <person name="Segarra C."/>
            <person name="Singh R.S."/>
            <person name="Sirot L."/>
            <person name="Sirota M."/>
            <person name="Sisneros N.B."/>
            <person name="Smith C.D."/>
            <person name="Smith T.F."/>
            <person name="Spieth J."/>
            <person name="Stage D.E."/>
            <person name="Stark A."/>
            <person name="Stephan W."/>
            <person name="Strausberg R.L."/>
            <person name="Strempel S."/>
            <person name="Sturgill D."/>
            <person name="Sutton G."/>
            <person name="Sutton G.G."/>
            <person name="Tao W."/>
            <person name="Teichmann S."/>
            <person name="Tobari Y.N."/>
            <person name="Tomimura Y."/>
            <person name="Tsolas J.M."/>
            <person name="Valente V.L."/>
            <person name="Venter E."/>
            <person name="Venter J.C."/>
            <person name="Vicario S."/>
            <person name="Vieira F.G."/>
            <person name="Vilella A.J."/>
            <person name="Villasante A."/>
            <person name="Walenz B."/>
            <person name="Wang J."/>
            <person name="Wasserman M."/>
            <person name="Watts T."/>
            <person name="Wilson D."/>
            <person name="Wilson R.K."/>
            <person name="Wing R.A."/>
            <person name="Wolfner M.F."/>
            <person name="Wong A."/>
            <person name="Wong G.K."/>
            <person name="Wu C.I."/>
            <person name="Wu G."/>
            <person name="Yamamoto D."/>
            <person name="Yang H.P."/>
            <person name="Yang S.P."/>
            <person name="Yorke J.A."/>
            <person name="Yoshida K."/>
            <person name="Zdobnov E."/>
            <person name="Zhang P."/>
            <person name="Zhang Y."/>
            <person name="Zimin A.V."/>
            <person name="Baldwin J."/>
            <person name="Abdouelleil A."/>
            <person name="Abdulkadir J."/>
            <person name="Abebe A."/>
            <person name="Abera B."/>
            <person name="Abreu J."/>
            <person name="Acer S.C."/>
            <person name="Aftuck L."/>
            <person name="Alexander A."/>
            <person name="An P."/>
            <person name="Anderson E."/>
            <person name="Anderson S."/>
            <person name="Arachi H."/>
            <person name="Azer M."/>
            <person name="Bachantsang P."/>
            <person name="Barry A."/>
            <person name="Bayul T."/>
            <person name="Berlin A."/>
            <person name="Bessette D."/>
            <person name="Bloom T."/>
            <person name="Blye J."/>
            <person name="Boguslavskiy L."/>
            <person name="Bonnet C."/>
            <person name="Boukhgalter B."/>
            <person name="Bourzgui I."/>
            <person name="Brown A."/>
            <person name="Cahill P."/>
            <person name="Channer S."/>
            <person name="Cheshatsang Y."/>
            <person name="Chuda L."/>
            <person name="Citroen M."/>
            <person name="Collymore A."/>
            <person name="Cooke P."/>
            <person name="Costello M."/>
            <person name="D'Aco K."/>
            <person name="Daza R."/>
            <person name="De Haan G."/>
            <person name="DeGray S."/>
            <person name="DeMaso C."/>
            <person name="Dhargay N."/>
            <person name="Dooley K."/>
            <person name="Dooley E."/>
            <person name="Doricent M."/>
            <person name="Dorje P."/>
            <person name="Dorjee K."/>
            <person name="Dupes A."/>
            <person name="Elong R."/>
            <person name="Falk J."/>
            <person name="Farina A."/>
            <person name="Faro S."/>
            <person name="Ferguson D."/>
            <person name="Fisher S."/>
            <person name="Foley C.D."/>
            <person name="Franke A."/>
            <person name="Friedrich D."/>
            <person name="Gadbois L."/>
            <person name="Gearin G."/>
            <person name="Gearin C.R."/>
            <person name="Giannoukos G."/>
            <person name="Goode T."/>
            <person name="Graham J."/>
            <person name="Grandbois E."/>
            <person name="Grewal S."/>
            <person name="Gyaltsen K."/>
            <person name="Hafez N."/>
            <person name="Hagos B."/>
            <person name="Hall J."/>
            <person name="Henson C."/>
            <person name="Hollinger A."/>
            <person name="Honan T."/>
            <person name="Huard M.D."/>
            <person name="Hughes L."/>
            <person name="Hurhula B."/>
            <person name="Husby M.E."/>
            <person name="Kamat A."/>
            <person name="Kanga B."/>
            <person name="Kashin S."/>
            <person name="Khazanovich D."/>
            <person name="Kisner P."/>
            <person name="Lance K."/>
            <person name="Lara M."/>
            <person name="Lee W."/>
            <person name="Lennon N."/>
            <person name="Letendre F."/>
            <person name="LeVine R."/>
            <person name="Lipovsky A."/>
            <person name="Liu X."/>
            <person name="Liu J."/>
            <person name="Liu S."/>
            <person name="Lokyitsang T."/>
            <person name="Lokyitsang Y."/>
            <person name="Lubonja R."/>
            <person name="Lui A."/>
            <person name="MacDonald P."/>
            <person name="Magnisalis V."/>
            <person name="Maru K."/>
            <person name="Matthews C."/>
            <person name="McCusker W."/>
            <person name="McDonough S."/>
            <person name="Mehta T."/>
            <person name="Meldrim J."/>
            <person name="Meneus L."/>
            <person name="Mihai O."/>
            <person name="Mihalev A."/>
            <person name="Mihova T."/>
            <person name="Mittelman R."/>
            <person name="Mlenga V."/>
            <person name="Montmayeur A."/>
            <person name="Mulrain L."/>
            <person name="Navidi A."/>
            <person name="Naylor J."/>
            <person name="Negash T."/>
            <person name="Nguyen T."/>
            <person name="Nguyen N."/>
            <person name="Nicol R."/>
            <person name="Norbu C."/>
            <person name="Norbu N."/>
            <person name="Novod N."/>
            <person name="O'Neill B."/>
            <person name="Osman S."/>
            <person name="Markiewicz E."/>
            <person name="Oyono O.L."/>
            <person name="Patti C."/>
            <person name="Phunkhang P."/>
            <person name="Pierre F."/>
            <person name="Priest M."/>
            <person name="Raghuraman S."/>
            <person name="Rege F."/>
            <person name="Reyes R."/>
            <person name="Rise C."/>
            <person name="Rogov P."/>
            <person name="Ross K."/>
            <person name="Ryan E."/>
            <person name="Settipalli S."/>
            <person name="Shea T."/>
            <person name="Sherpa N."/>
            <person name="Shi L."/>
            <person name="Shih D."/>
            <person name="Sparrow T."/>
            <person name="Spaulding J."/>
            <person name="Stalker J."/>
            <person name="Stange-Thomann N."/>
            <person name="Stavropoulos S."/>
            <person name="Stone C."/>
            <person name="Strader C."/>
            <person name="Tesfaye S."/>
            <person name="Thomson T."/>
            <person name="Thoulutsang Y."/>
            <person name="Thoulutsang D."/>
            <person name="Topham K."/>
            <person name="Topping I."/>
            <person name="Tsamla T."/>
            <person name="Vassiliev H."/>
            <person name="Vo A."/>
            <person name="Wangchuk T."/>
            <person name="Wangdi T."/>
            <person name="Weiand M."/>
            <person name="Wilkinson J."/>
            <person name="Wilson A."/>
            <person name="Yadav S."/>
            <person name="Young G."/>
            <person name="Yu Q."/>
            <person name="Zembek L."/>
            <person name="Zhong D."/>
            <person name="Zimmer A."/>
            <person name="Zwirko Z."/>
            <person name="Jaffe D.B."/>
            <person name="Alvarez P."/>
            <person name="Brockman W."/>
            <person name="Butler J."/>
            <person name="Chin C."/>
            <person name="Gnerre S."/>
            <person name="Grabherr M."/>
            <person name="Kleber M."/>
            <person name="Mauceli E."/>
            <person name="MacCallum I."/>
        </authorList>
    </citation>
    <scope>NUCLEOTIDE SEQUENCE [LARGE SCALE GENOMIC DNA]</scope>
    <source>
        <strain evidence="12">Tucson 15081-1352.22</strain>
    </source>
</reference>
<dbReference type="HOGENOM" id="CLU_477595_0_0_1"/>
<dbReference type="GO" id="GO:0008934">
    <property type="term" value="F:inositol monophosphate 1-phosphatase activity"/>
    <property type="evidence" value="ECO:0007669"/>
    <property type="project" value="InterPro"/>
</dbReference>
<feature type="binding site" evidence="9">
    <location>
        <position position="354"/>
    </location>
    <ligand>
        <name>Mg(2+)</name>
        <dbReference type="ChEBI" id="CHEBI:18420"/>
        <label>1</label>
        <note>catalytic</note>
    </ligand>
</feature>
<dbReference type="Gene3D" id="3.40.190.80">
    <property type="match status" value="1"/>
</dbReference>
<dbReference type="FunFam" id="3.30.540.10:FF:000004">
    <property type="entry name" value="Inositol-1-monophosphatase"/>
    <property type="match status" value="1"/>
</dbReference>
<evidence type="ECO:0000256" key="4">
    <source>
        <dbReference type="ARBA" id="ARBA00009759"/>
    </source>
</evidence>
<feature type="binding site" evidence="9">
    <location>
        <position position="353"/>
    </location>
    <ligand>
        <name>Mg(2+)</name>
        <dbReference type="ChEBI" id="CHEBI:18420"/>
        <label>1</label>
        <note>catalytic</note>
    </ligand>
</feature>
<comment type="catalytic activity">
    <reaction evidence="1">
        <text>a myo-inositol phosphate + H2O = myo-inositol + phosphate</text>
        <dbReference type="Rhea" id="RHEA:24056"/>
        <dbReference type="ChEBI" id="CHEBI:15377"/>
        <dbReference type="ChEBI" id="CHEBI:17268"/>
        <dbReference type="ChEBI" id="CHEBI:43474"/>
        <dbReference type="ChEBI" id="CHEBI:84139"/>
        <dbReference type="EC" id="3.1.3.25"/>
    </reaction>
</comment>
<dbReference type="InterPro" id="IPR033942">
    <property type="entry name" value="IMPase"/>
</dbReference>
<comment type="pathway">
    <text evidence="3">Polyol metabolism; myo-inositol biosynthesis; myo-inositol from D-glucose 6-phosphate: step 2/2.</text>
</comment>
<evidence type="ECO:0000256" key="7">
    <source>
        <dbReference type="ARBA" id="ARBA00022801"/>
    </source>
</evidence>
<gene>
    <name evidence="11" type="primary">Dmoj\GI12201</name>
    <name evidence="11" type="ORF">Dmoj_GI12201</name>
</gene>
<dbReference type="PANTHER" id="PTHR20854:SF4">
    <property type="entry name" value="INOSITOL-1-MONOPHOSPHATASE-RELATED"/>
    <property type="match status" value="1"/>
</dbReference>
<feature type="region of interest" description="Disordered" evidence="10">
    <location>
        <begin position="194"/>
        <end position="216"/>
    </location>
</feature>
<evidence type="ECO:0000313" key="11">
    <source>
        <dbReference type="EMBL" id="EDW18251.2"/>
    </source>
</evidence>
<dbReference type="SMR" id="B4KUM3"/>
<dbReference type="GO" id="GO:0046854">
    <property type="term" value="P:phosphatidylinositol phosphate biosynthetic process"/>
    <property type="evidence" value="ECO:0007669"/>
    <property type="project" value="InterPro"/>
</dbReference>
<name>B4KUM3_DROMO</name>
<evidence type="ECO:0000256" key="9">
    <source>
        <dbReference type="PIRSR" id="PIRSR600760-2"/>
    </source>
</evidence>
<dbReference type="InterPro" id="IPR020550">
    <property type="entry name" value="Inositol_monophosphatase_CS"/>
</dbReference>
<dbReference type="Gene3D" id="3.30.540.10">
    <property type="entry name" value="Fructose-1,6-Bisphosphatase, subunit A, domain 1"/>
    <property type="match status" value="1"/>
</dbReference>
<dbReference type="EMBL" id="CH933809">
    <property type="protein sequence ID" value="EDW18251.2"/>
    <property type="molecule type" value="Genomic_DNA"/>
</dbReference>
<dbReference type="PRINTS" id="PR00377">
    <property type="entry name" value="IMPHPHTASES"/>
</dbReference>
<dbReference type="GO" id="GO:0006021">
    <property type="term" value="P:inositol biosynthetic process"/>
    <property type="evidence" value="ECO:0007669"/>
    <property type="project" value="UniProtKB-UniPathway"/>
</dbReference>
<sequence length="540" mass="60653">MHSHASLASMSSDRKRRLVENISKTYPLNKFRSEIKGNLFKAAATPNIGSTRDQLPGDWGNSLGVLANLFQHEVASDSNTQSNGIDVQNTMNLGAEELESIDEVMKNAQELRRLGRKYLIRCKKPWEIKSGLYELGCQAWHVGTAILFLNQDHKAHMLLSYSMRRWTDQLLALLKRMHPELQIVERRGSIKVTSREPYSDQPSTVKKNERRAEKSKHNWAVADPRLPDYCLNMFRLAWQQLLRRGNGSTKCCSTASCEVKWTVDVDKCAKTSCALVNQAAELLNEANKEIRVFETKANNQDLVTVTDRQVEELLVSGLRREFPEHVYIGEEGTSDHATGRQLTNQPTWIIDPIDGTVNFVHGCPYNCISVALWLNRQPELAVCYCPTLQLKLTARRKCGCYLNGRQVRTSGQRELRRSLVLHEMHASNMGAQHKDTLWAMSVNLFCKAQTLRSTGSAVMDLCLVAMGAADAYVEFLPHCWDVAAGALLVREAGGAVMDPAGGELDIMSRRVLATATPELGCQMVQLLADSQIYHKRDDEP</sequence>
<dbReference type="InterPro" id="IPR000760">
    <property type="entry name" value="Inositol_monophosphatase-like"/>
</dbReference>
<dbReference type="InterPro" id="IPR020583">
    <property type="entry name" value="Inositol_monoP_metal-BS"/>
</dbReference>
<evidence type="ECO:0000256" key="10">
    <source>
        <dbReference type="SAM" id="MobiDB-lite"/>
    </source>
</evidence>
<evidence type="ECO:0000313" key="12">
    <source>
        <dbReference type="Proteomes" id="UP000009192"/>
    </source>
</evidence>
<dbReference type="PANTHER" id="PTHR20854">
    <property type="entry name" value="INOSITOL MONOPHOSPHATASE"/>
    <property type="match status" value="1"/>
</dbReference>
<dbReference type="SUPFAM" id="SSF56655">
    <property type="entry name" value="Carbohydrate phosphatase"/>
    <property type="match status" value="1"/>
</dbReference>
<keyword evidence="7" id="KW-0378">Hydrolase</keyword>
<dbReference type="GO" id="GO:0046872">
    <property type="term" value="F:metal ion binding"/>
    <property type="evidence" value="ECO:0007669"/>
    <property type="project" value="UniProtKB-KW"/>
</dbReference>
<dbReference type="PROSITE" id="PS00630">
    <property type="entry name" value="IMP_2"/>
    <property type="match status" value="1"/>
</dbReference>
<proteinExistence type="inferred from homology"/>
<dbReference type="Pfam" id="PF00459">
    <property type="entry name" value="Inositol_P"/>
    <property type="match status" value="1"/>
</dbReference>
<dbReference type="AlphaFoldDB" id="B4KUM3"/>
<feature type="binding site" evidence="9">
    <location>
        <position position="330"/>
    </location>
    <ligand>
        <name>Mg(2+)</name>
        <dbReference type="ChEBI" id="CHEBI:18420"/>
        <label>1</label>
        <note>catalytic</note>
    </ligand>
</feature>
<evidence type="ECO:0000256" key="6">
    <source>
        <dbReference type="ARBA" id="ARBA00022723"/>
    </source>
</evidence>
<dbReference type="GO" id="GO:0007165">
    <property type="term" value="P:signal transduction"/>
    <property type="evidence" value="ECO:0007669"/>
    <property type="project" value="TreeGrafter"/>
</dbReference>
<dbReference type="FunFam" id="3.40.190.80:FF:000002">
    <property type="entry name" value="Inositol-1-monophosphatase"/>
    <property type="match status" value="1"/>
</dbReference>
<evidence type="ECO:0000256" key="1">
    <source>
        <dbReference type="ARBA" id="ARBA00001033"/>
    </source>
</evidence>
<comment type="similarity">
    <text evidence="4">Belongs to the inositol monophosphatase superfamily.</text>
</comment>
<dbReference type="UniPathway" id="UPA00823">
    <property type="reaction ID" value="UER00788"/>
</dbReference>
<dbReference type="Proteomes" id="UP000009192">
    <property type="component" value="Unassembled WGS sequence"/>
</dbReference>
<dbReference type="eggNOG" id="KOG2951">
    <property type="taxonomic scope" value="Eukaryota"/>
</dbReference>
<keyword evidence="12" id="KW-1185">Reference proteome</keyword>
<feature type="compositionally biased region" description="Basic and acidic residues" evidence="10">
    <location>
        <begin position="206"/>
        <end position="216"/>
    </location>
</feature>
<dbReference type="CDD" id="cd01639">
    <property type="entry name" value="IMPase"/>
    <property type="match status" value="1"/>
</dbReference>
<protein>
    <recommendedName>
        <fullName evidence="5">inositol-phosphate phosphatase</fullName>
        <ecNumber evidence="5">3.1.3.25</ecNumber>
    </recommendedName>
</protein>
<accession>B4KUM3</accession>
<keyword evidence="8 9" id="KW-0460">Magnesium</keyword>
<evidence type="ECO:0000256" key="3">
    <source>
        <dbReference type="ARBA" id="ARBA00005152"/>
    </source>
</evidence>
<dbReference type="KEGG" id="dmo:Dmoj_GI12201"/>
<evidence type="ECO:0000256" key="5">
    <source>
        <dbReference type="ARBA" id="ARBA00013106"/>
    </source>
</evidence>
<keyword evidence="6 9" id="KW-0479">Metal-binding</keyword>
<dbReference type="InterPro" id="IPR020552">
    <property type="entry name" value="Inositol_monoPase_Li-sen"/>
</dbReference>
<dbReference type="EC" id="3.1.3.25" evidence="5"/>
<evidence type="ECO:0000256" key="8">
    <source>
        <dbReference type="ARBA" id="ARBA00022842"/>
    </source>
</evidence>
<dbReference type="InParanoid" id="B4KUM3"/>
<dbReference type="PROSITE" id="PS00629">
    <property type="entry name" value="IMP_1"/>
    <property type="match status" value="1"/>
</dbReference>
<dbReference type="PRINTS" id="PR00378">
    <property type="entry name" value="LIIMPHPHTASE"/>
</dbReference>
<organism evidence="11 12">
    <name type="scientific">Drosophila mojavensis</name>
    <name type="common">Fruit fly</name>
    <dbReference type="NCBI Taxonomy" id="7230"/>
    <lineage>
        <taxon>Eukaryota</taxon>
        <taxon>Metazoa</taxon>
        <taxon>Ecdysozoa</taxon>
        <taxon>Arthropoda</taxon>
        <taxon>Hexapoda</taxon>
        <taxon>Insecta</taxon>
        <taxon>Pterygota</taxon>
        <taxon>Neoptera</taxon>
        <taxon>Endopterygota</taxon>
        <taxon>Diptera</taxon>
        <taxon>Brachycera</taxon>
        <taxon>Muscomorpha</taxon>
        <taxon>Ephydroidea</taxon>
        <taxon>Drosophilidae</taxon>
        <taxon>Drosophila</taxon>
    </lineage>
</organism>
<feature type="binding site" evidence="9">
    <location>
        <position position="351"/>
    </location>
    <ligand>
        <name>Mg(2+)</name>
        <dbReference type="ChEBI" id="CHEBI:18420"/>
        <label>1</label>
        <note>catalytic</note>
    </ligand>
</feature>
<feature type="binding site" evidence="9">
    <location>
        <position position="481"/>
    </location>
    <ligand>
        <name>Mg(2+)</name>
        <dbReference type="ChEBI" id="CHEBI:18420"/>
        <label>1</label>
        <note>catalytic</note>
    </ligand>
</feature>